<dbReference type="InterPro" id="IPR051465">
    <property type="entry name" value="Cell_Envelope_Struct_Comp"/>
</dbReference>
<dbReference type="Pfam" id="PF00395">
    <property type="entry name" value="SLH"/>
    <property type="match status" value="2"/>
</dbReference>
<dbReference type="AlphaFoldDB" id="A0A4Q0VWK8"/>
<evidence type="ECO:0000256" key="1">
    <source>
        <dbReference type="ARBA" id="ARBA00022729"/>
    </source>
</evidence>
<accession>A0A4Q0VWK8</accession>
<dbReference type="PANTHER" id="PTHR43308:SF5">
    <property type="entry name" value="S-LAYER PROTEIN _ PEPTIDOGLYCAN ENDO-BETA-N-ACETYLGLUCOSAMINIDASE"/>
    <property type="match status" value="1"/>
</dbReference>
<dbReference type="Gene3D" id="2.30.30.40">
    <property type="entry name" value="SH3 Domains"/>
    <property type="match status" value="1"/>
</dbReference>
<keyword evidence="4" id="KW-1185">Reference proteome</keyword>
<reference evidence="3 4" key="1">
    <citation type="journal article" date="2019" name="Int. J. Syst. Evol. Microbiol.">
        <title>Anaerobacillus alkaliphilus sp. nov., a novel alkaliphilic and moderately halophilic bacterium.</title>
        <authorList>
            <person name="Borsodi A.K."/>
            <person name="Aszalos J.M."/>
            <person name="Bihari P."/>
            <person name="Nagy I."/>
            <person name="Schumann P."/>
            <person name="Sproer C."/>
            <person name="Kovacs A.L."/>
            <person name="Boka K."/>
            <person name="Dobosy P."/>
            <person name="Ovari M."/>
            <person name="Szili-Kovacs T."/>
            <person name="Toth E."/>
        </authorList>
    </citation>
    <scope>NUCLEOTIDE SEQUENCE [LARGE SCALE GENOMIC DNA]</scope>
    <source>
        <strain evidence="3 4">B16-10</strain>
    </source>
</reference>
<dbReference type="InterPro" id="IPR002901">
    <property type="entry name" value="MGlyc_endo_b_GlcNAc-like_dom"/>
</dbReference>
<evidence type="ECO:0000313" key="4">
    <source>
        <dbReference type="Proteomes" id="UP000290649"/>
    </source>
</evidence>
<evidence type="ECO:0000259" key="2">
    <source>
        <dbReference type="PROSITE" id="PS51272"/>
    </source>
</evidence>
<organism evidence="3 4">
    <name type="scientific">Anaerobacillus alkaliphilus</name>
    <dbReference type="NCBI Taxonomy" id="1548597"/>
    <lineage>
        <taxon>Bacteria</taxon>
        <taxon>Bacillati</taxon>
        <taxon>Bacillota</taxon>
        <taxon>Bacilli</taxon>
        <taxon>Bacillales</taxon>
        <taxon>Bacillaceae</taxon>
        <taxon>Anaerobacillus</taxon>
    </lineage>
</organism>
<feature type="domain" description="SLH" evidence="2">
    <location>
        <begin position="8"/>
        <end position="71"/>
    </location>
</feature>
<comment type="caution">
    <text evidence="3">The sequence shown here is derived from an EMBL/GenBank/DDBJ whole genome shotgun (WGS) entry which is preliminary data.</text>
</comment>
<dbReference type="Pfam" id="PF01832">
    <property type="entry name" value="Glucosaminidase"/>
    <property type="match status" value="1"/>
</dbReference>
<dbReference type="SMART" id="SM00047">
    <property type="entry name" value="LYZ2"/>
    <property type="match status" value="1"/>
</dbReference>
<evidence type="ECO:0000313" key="3">
    <source>
        <dbReference type="EMBL" id="RXJ02966.1"/>
    </source>
</evidence>
<dbReference type="EMBL" id="QOUX01000020">
    <property type="protein sequence ID" value="RXJ02966.1"/>
    <property type="molecule type" value="Genomic_DNA"/>
</dbReference>
<sequence length="618" mass="68691">MLFALIPAPSVAADDLKGHNLETEMRAVVELGIMKGYREGVFAPNDPITRGQFATFVARALKLPSPPPTQENFDDVTRGVGLADGIYRSAAAGIVSGYPGNVFKPDQRITREQMAVMIDRALAYKSIKRTAVYLPFIDVEQIAPSFREAVSHNVYFGIIKGNPVGQGQLRFAPKEDATRAHAAAFIYRMLYVINSGGEQVVNYQIATISNGQLSVAPIQYLSYADALANLIDPNSQVIVLGQQVIKMNNGIVVAAPPPGIATLQIYEETMKTNLTYVSPGTELRYLGSDDKKVKVQIADSNTVGFVKQNEVLLIPTPIIKQQSYYDVVNGEIRHVIYDHLKRTTGAYIYGPAPKQMSHGETYRSWNGIDFVGINNNKTVTYTQYFNYLPLQTVSNYTAEELNAYVAHFRPDSPLKDLGHVFIQAQELYGVNALYLFSKAIHESDWATSKIAREKNNLFGLNATDSDPEGNADTFVSMEACILHAARFLSTTYFSIGNWRYNGAVLGNKSKGLNVRYASDPYWGQKIAGHMNRVDKFHNRKDYNKYVIGIVTSDNVNVRTQPVVSPSTVQFTHLKAGRYVAILEETVQPDGLWYKIISDHATSKEGFINSNFVQKLTFE</sequence>
<feature type="domain" description="SLH" evidence="2">
    <location>
        <begin position="133"/>
        <end position="200"/>
    </location>
</feature>
<dbReference type="PROSITE" id="PS51272">
    <property type="entry name" value="SLH"/>
    <property type="match status" value="3"/>
</dbReference>
<dbReference type="Proteomes" id="UP000290649">
    <property type="component" value="Unassembled WGS sequence"/>
</dbReference>
<dbReference type="PANTHER" id="PTHR43308">
    <property type="entry name" value="OUTER MEMBRANE PROTEIN ALPHA-RELATED"/>
    <property type="match status" value="1"/>
</dbReference>
<dbReference type="Gene3D" id="1.10.530.10">
    <property type="match status" value="1"/>
</dbReference>
<dbReference type="InterPro" id="IPR001119">
    <property type="entry name" value="SLH_dom"/>
</dbReference>
<dbReference type="GO" id="GO:0004040">
    <property type="term" value="F:amidase activity"/>
    <property type="evidence" value="ECO:0007669"/>
    <property type="project" value="InterPro"/>
</dbReference>
<keyword evidence="1" id="KW-0732">Signal</keyword>
<dbReference type="OrthoDB" id="9816557at2"/>
<proteinExistence type="predicted"/>
<gene>
    <name evidence="3" type="ORF">DS745_05045</name>
</gene>
<protein>
    <submittedName>
        <fullName evidence="3">S-layer protein</fullName>
    </submittedName>
</protein>
<feature type="domain" description="SLH" evidence="2">
    <location>
        <begin position="73"/>
        <end position="132"/>
    </location>
</feature>
<name>A0A4Q0VWK8_9BACI</name>